<dbReference type="Proteomes" id="UP000034706">
    <property type="component" value="Unassembled WGS sequence"/>
</dbReference>
<dbReference type="EMBL" id="LBVT01000020">
    <property type="protein sequence ID" value="KKQ91242.1"/>
    <property type="molecule type" value="Genomic_DNA"/>
</dbReference>
<evidence type="ECO:0000256" key="1">
    <source>
        <dbReference type="SAM" id="Phobius"/>
    </source>
</evidence>
<evidence type="ECO:0000313" key="3">
    <source>
        <dbReference type="Proteomes" id="UP000034706"/>
    </source>
</evidence>
<feature type="transmembrane region" description="Helical" evidence="1">
    <location>
        <begin position="69"/>
        <end position="90"/>
    </location>
</feature>
<reference evidence="2 3" key="1">
    <citation type="journal article" date="2015" name="Nature">
        <title>rRNA introns, odd ribosomes, and small enigmatic genomes across a large radiation of phyla.</title>
        <authorList>
            <person name="Brown C.T."/>
            <person name="Hug L.A."/>
            <person name="Thomas B.C."/>
            <person name="Sharon I."/>
            <person name="Castelle C.J."/>
            <person name="Singh A."/>
            <person name="Wilkins M.J."/>
            <person name="Williams K.H."/>
            <person name="Banfield J.F."/>
        </authorList>
    </citation>
    <scope>NUCLEOTIDE SEQUENCE [LARGE SCALE GENOMIC DNA]</scope>
</reference>
<dbReference type="Pfam" id="PF09997">
    <property type="entry name" value="DUF2238"/>
    <property type="match status" value="1"/>
</dbReference>
<proteinExistence type="predicted"/>
<keyword evidence="1" id="KW-0472">Membrane</keyword>
<keyword evidence="1" id="KW-0812">Transmembrane</keyword>
<name>A0A0G0LJN2_9BACT</name>
<keyword evidence="1" id="KW-1133">Transmembrane helix</keyword>
<dbReference type="InterPro" id="IPR014509">
    <property type="entry name" value="YjdF-like"/>
</dbReference>
<feature type="transmembrane region" description="Helical" evidence="1">
    <location>
        <begin position="110"/>
        <end position="136"/>
    </location>
</feature>
<feature type="transmembrane region" description="Helical" evidence="1">
    <location>
        <begin position="7"/>
        <end position="26"/>
    </location>
</feature>
<feature type="transmembrane region" description="Helical" evidence="1">
    <location>
        <begin position="32"/>
        <end position="57"/>
    </location>
</feature>
<evidence type="ECO:0000313" key="2">
    <source>
        <dbReference type="EMBL" id="KKQ91242.1"/>
    </source>
</evidence>
<dbReference type="AlphaFoldDB" id="A0A0G0LJN2"/>
<sequence length="142" mass="16459">MIINFIFLLFLGGLIVLSSFLFGWYSDLTSLFSWWVANSIHFLGGIYAFFFVKFVFNATRRYHKTETDFLMKIIIFTGSALIMGVLWEWYEFVFIYHYGNGVFGLLPKSITIYYDTMTDLMFDLLGAALAGVYLVIKNGKNK</sequence>
<organism evidence="2 3">
    <name type="scientific">Candidatus Azambacteria bacterium GW2011_GWA2_39_10</name>
    <dbReference type="NCBI Taxonomy" id="1618611"/>
    <lineage>
        <taxon>Bacteria</taxon>
        <taxon>Candidatus Azamiibacteriota</taxon>
    </lineage>
</organism>
<comment type="caution">
    <text evidence="2">The sequence shown here is derived from an EMBL/GenBank/DDBJ whole genome shotgun (WGS) entry which is preliminary data.</text>
</comment>
<accession>A0A0G0LJN2</accession>
<gene>
    <name evidence="2" type="ORF">UT16_C0020G0004</name>
</gene>
<protein>
    <submittedName>
        <fullName evidence="2">Uncharacterized protein</fullName>
    </submittedName>
</protein>